<evidence type="ECO:0008006" key="4">
    <source>
        <dbReference type="Google" id="ProtNLM"/>
    </source>
</evidence>
<feature type="signal peptide" evidence="1">
    <location>
        <begin position="1"/>
        <end position="19"/>
    </location>
</feature>
<dbReference type="Proteomes" id="UP000244896">
    <property type="component" value="Chromosome"/>
</dbReference>
<feature type="chain" id="PRO_5015971962" description="Organic solvent tolerance-like N-terminal domain-containing protein" evidence="1">
    <location>
        <begin position="20"/>
        <end position="635"/>
    </location>
</feature>
<evidence type="ECO:0000313" key="2">
    <source>
        <dbReference type="EMBL" id="AWI10381.1"/>
    </source>
</evidence>
<dbReference type="Gene3D" id="2.60.450.10">
    <property type="entry name" value="Lipopolysaccharide (LPS) transport protein A like domain"/>
    <property type="match status" value="3"/>
</dbReference>
<keyword evidence="1" id="KW-0732">Signal</keyword>
<gene>
    <name evidence="2" type="ORF">CKA38_14950</name>
</gene>
<dbReference type="AlphaFoldDB" id="A0A2U8E6D2"/>
<proteinExistence type="predicted"/>
<evidence type="ECO:0000313" key="3">
    <source>
        <dbReference type="Proteomes" id="UP000244896"/>
    </source>
</evidence>
<dbReference type="OrthoDB" id="194906at2"/>
<sequence length="635" mass="68725">MRALLTALLFSALAAGVFAGAGGRSIFANVPVKNPRYPAFNDAGHRTSLISGEQATIINTRQIDIGRLEFIQYPGDGSARVVTRMTAPVASVFEFDSPAPRIEGKENVRLAREDELDVTGEDWAYDHARQKLTINKNARILYKAPLKNILGRSATDQPASQNPPSALEPDETLVTADSLALTQNETNGTTLAVLNGNVVITSVDGLRLACDHLEITAARLRDKDPALTPLDKFQLLVATGNVRLTQGARTVTCGRADVFPREDRITLTQNAVVTDTELKITAAGDPLVLHRADRRIEGKTGRFILPPWQATGTEPRVENAKLENTVITAGNFVMREAPDGLTHANLDENVTVAATDTRLTCDHLVLAVTPQKQPAPDAPAPKIAPLQHFLAIGNVHLAQASREATGGQAEILPNEDKIILTQNPVLIDHEASATASADIFTLQRLERRLTAENNVRITLPPIKDLSANTPQGPAASPDIDTVVTSRTLTMWTTPDELSHAVFDGDVHLEGTNLDLACNHLTVDADPRKTGAPPQPPKPDSTLDPKLQTIASKILLLVATGDVRFKQLSREVTSGRAEIIPAEDRITLTENPVIIDRSNPDETVTFSSEKLTLIRGEENIEGEKIKITRTTTKPQP</sequence>
<keyword evidence="3" id="KW-1185">Reference proteome</keyword>
<protein>
    <recommendedName>
        <fullName evidence="4">Organic solvent tolerance-like N-terminal domain-containing protein</fullName>
    </recommendedName>
</protein>
<dbReference type="EMBL" id="CP023004">
    <property type="protein sequence ID" value="AWI10381.1"/>
    <property type="molecule type" value="Genomic_DNA"/>
</dbReference>
<dbReference type="RefSeq" id="WP_108826283.1">
    <property type="nucleotide sequence ID" value="NZ_CP023004.1"/>
</dbReference>
<name>A0A2U8E6D2_9BACT</name>
<dbReference type="KEGG" id="elut:CKA38_14950"/>
<accession>A0A2U8E6D2</accession>
<evidence type="ECO:0000256" key="1">
    <source>
        <dbReference type="SAM" id="SignalP"/>
    </source>
</evidence>
<reference evidence="2 3" key="1">
    <citation type="journal article" date="2018" name="Syst. Appl. Microbiol.">
        <title>Ereboglobus luteus gen. nov. sp. nov. from cockroach guts, and new insights into the oxygen relationship of the genera Opitutus and Didymococcus (Verrucomicrobia: Opitutaceae).</title>
        <authorList>
            <person name="Tegtmeier D."/>
            <person name="Belitz A."/>
            <person name="Radek R."/>
            <person name="Heimerl T."/>
            <person name="Brune A."/>
        </authorList>
    </citation>
    <scope>NUCLEOTIDE SEQUENCE [LARGE SCALE GENOMIC DNA]</scope>
    <source>
        <strain evidence="2 3">Ho45</strain>
    </source>
</reference>
<organism evidence="2 3">
    <name type="scientific">Ereboglobus luteus</name>
    <dbReference type="NCBI Taxonomy" id="1796921"/>
    <lineage>
        <taxon>Bacteria</taxon>
        <taxon>Pseudomonadati</taxon>
        <taxon>Verrucomicrobiota</taxon>
        <taxon>Opitutia</taxon>
        <taxon>Opitutales</taxon>
        <taxon>Opitutaceae</taxon>
        <taxon>Ereboglobus</taxon>
    </lineage>
</organism>